<keyword evidence="1" id="KW-0378">Hydrolase</keyword>
<organism evidence="1 2">
    <name type="scientific">Parasutterella muris</name>
    <dbReference type="NCBI Taxonomy" id="2565572"/>
    <lineage>
        <taxon>Bacteria</taxon>
        <taxon>Pseudomonadati</taxon>
        <taxon>Pseudomonadota</taxon>
        <taxon>Betaproteobacteria</taxon>
        <taxon>Burkholderiales</taxon>
        <taxon>Sutterellaceae</taxon>
        <taxon>Parasutterella</taxon>
    </lineage>
</organism>
<gene>
    <name evidence="1" type="ORF">E5987_11800</name>
</gene>
<dbReference type="CDD" id="cd22316">
    <property type="entry name" value="BspD6I-like"/>
    <property type="match status" value="1"/>
</dbReference>
<dbReference type="AlphaFoldDB" id="A0A6L6YM43"/>
<accession>A0A6L6YM43</accession>
<comment type="caution">
    <text evidence="1">The sequence shown here is derived from an EMBL/GenBank/DDBJ whole genome shotgun (WGS) entry which is preliminary data.</text>
</comment>
<dbReference type="EMBL" id="WSRP01000052">
    <property type="protein sequence ID" value="MVX57868.1"/>
    <property type="molecule type" value="Genomic_DNA"/>
</dbReference>
<dbReference type="Gene3D" id="3.40.91.50">
    <property type="match status" value="1"/>
</dbReference>
<dbReference type="Proteomes" id="UP000472580">
    <property type="component" value="Unassembled WGS sequence"/>
</dbReference>
<evidence type="ECO:0000313" key="1">
    <source>
        <dbReference type="EMBL" id="MVX57868.1"/>
    </source>
</evidence>
<name>A0A6L6YM43_9BURK</name>
<evidence type="ECO:0000313" key="2">
    <source>
        <dbReference type="Proteomes" id="UP000472580"/>
    </source>
</evidence>
<keyword evidence="2" id="KW-1185">Reference proteome</keyword>
<sequence length="565" mass="65247">MKVTKKTIAWQIGNTTIRNPYRIKDGLIALKESGLANVKAGAEWDKCFRDELIRHGLLNASDHSDETYSAGRKWRSAFEKLGFIFPRPPKDKSSIGNFRSLSPQGIKLAKASLSIEVEELFTRALSAPVFNCPDGKQTFSPLFWVISILNGLEEREAETHLTFSEFKNIVQTSSPDKYKVDFVVQKLIESRNNSAAENRIVDEFRGDSISAETIRTLSDYADMNLRYLKTTGLFVNYSHGIAPNPLKASIFKEFKKEKIFFKDDDWENKKDQCVGFPMFFDDALEAREVYLSQLKQAKAEGVEYDASFDLQIADAAQIKEEYNSLYLKCFEHRERKFASQQAGQWQEISRYMDILNLGKKVKRKSEDDEQLSIPTDMKPAYFEWVIWRSLLAIDSLKNSPDEVRKFNVDANYYPIFTAPGGTPDLVAMFEDYQLVVEVTLSENSRQEAMEGEPVRRHVADACKLSKKPTFGLFIARKIHTNTAETFRHGLWYYDNDDLTELQIVPVCLSEFRDWFVWLFQNNVQDKAGQLRLFLEDCLRNKSQFTAPEWKTAVKEAIRRRILLRK</sequence>
<reference evidence="1 2" key="1">
    <citation type="submission" date="2019-12" db="EMBL/GenBank/DDBJ databases">
        <title>Microbes associate with the intestines of laboratory mice.</title>
        <authorList>
            <person name="Navarre W."/>
            <person name="Wong E."/>
        </authorList>
    </citation>
    <scope>NUCLEOTIDE SEQUENCE [LARGE SCALE GENOMIC DNA]</scope>
    <source>
        <strain evidence="1 2">NM82_D38</strain>
    </source>
</reference>
<proteinExistence type="predicted"/>
<protein>
    <submittedName>
        <fullName evidence="1">AlwI family type II restriction endonuclease</fullName>
    </submittedName>
</protein>
<dbReference type="InterPro" id="IPR018573">
    <property type="entry name" value="Restrct_endonuc_II_AlwI"/>
</dbReference>
<keyword evidence="1" id="KW-0255">Endonuclease</keyword>
<dbReference type="Pfam" id="PF09491">
    <property type="entry name" value="RE_AlwI"/>
    <property type="match status" value="1"/>
</dbReference>
<dbReference type="GO" id="GO:0004519">
    <property type="term" value="F:endonuclease activity"/>
    <property type="evidence" value="ECO:0007669"/>
    <property type="project" value="UniProtKB-KW"/>
</dbReference>
<keyword evidence="1" id="KW-0540">Nuclease</keyword>